<proteinExistence type="predicted"/>
<organism evidence="1">
    <name type="scientific">marine sediment metagenome</name>
    <dbReference type="NCBI Taxonomy" id="412755"/>
    <lineage>
        <taxon>unclassified sequences</taxon>
        <taxon>metagenomes</taxon>
        <taxon>ecological metagenomes</taxon>
    </lineage>
</organism>
<dbReference type="EMBL" id="LAZR01051578">
    <property type="protein sequence ID" value="KKK84852.1"/>
    <property type="molecule type" value="Genomic_DNA"/>
</dbReference>
<name>A0A0F8YTU8_9ZZZZ</name>
<feature type="non-terminal residue" evidence="1">
    <location>
        <position position="67"/>
    </location>
</feature>
<evidence type="ECO:0000313" key="1">
    <source>
        <dbReference type="EMBL" id="KKK84852.1"/>
    </source>
</evidence>
<comment type="caution">
    <text evidence="1">The sequence shown here is derived from an EMBL/GenBank/DDBJ whole genome shotgun (WGS) entry which is preliminary data.</text>
</comment>
<gene>
    <name evidence="1" type="ORF">LCGC14_2779210</name>
</gene>
<protein>
    <submittedName>
        <fullName evidence="1">Uncharacterized protein</fullName>
    </submittedName>
</protein>
<accession>A0A0F8YTU8</accession>
<dbReference type="AlphaFoldDB" id="A0A0F8YTU8"/>
<sequence length="67" mass="7515">MEISISHELQCQALLAMRFTQGKVYREEFDDAPDRLSYTLVKGDPLPEGMIVGEMIDGELEQIGDSP</sequence>
<reference evidence="1" key="1">
    <citation type="journal article" date="2015" name="Nature">
        <title>Complex archaea that bridge the gap between prokaryotes and eukaryotes.</title>
        <authorList>
            <person name="Spang A."/>
            <person name="Saw J.H."/>
            <person name="Jorgensen S.L."/>
            <person name="Zaremba-Niedzwiedzka K."/>
            <person name="Martijn J."/>
            <person name="Lind A.E."/>
            <person name="van Eijk R."/>
            <person name="Schleper C."/>
            <person name="Guy L."/>
            <person name="Ettema T.J."/>
        </authorList>
    </citation>
    <scope>NUCLEOTIDE SEQUENCE</scope>
</reference>